<evidence type="ECO:0000256" key="3">
    <source>
        <dbReference type="ARBA" id="ARBA00023015"/>
    </source>
</evidence>
<evidence type="ECO:0000259" key="6">
    <source>
        <dbReference type="PROSITE" id="PS50949"/>
    </source>
</evidence>
<keyword evidence="3" id="KW-0805">Transcription regulation</keyword>
<comment type="caution">
    <text evidence="7">The sequence shown here is derived from an EMBL/GenBank/DDBJ whole genome shotgun (WGS) entry which is preliminary data.</text>
</comment>
<dbReference type="SUPFAM" id="SSF46785">
    <property type="entry name" value="Winged helix' DNA-binding domain"/>
    <property type="match status" value="1"/>
</dbReference>
<dbReference type="InterPro" id="IPR004839">
    <property type="entry name" value="Aminotransferase_I/II_large"/>
</dbReference>
<evidence type="ECO:0000313" key="7">
    <source>
        <dbReference type="EMBL" id="NHN88078.1"/>
    </source>
</evidence>
<dbReference type="InterPro" id="IPR015421">
    <property type="entry name" value="PyrdxlP-dep_Trfase_major"/>
</dbReference>
<evidence type="ECO:0000256" key="1">
    <source>
        <dbReference type="ARBA" id="ARBA00005384"/>
    </source>
</evidence>
<dbReference type="InterPro" id="IPR015424">
    <property type="entry name" value="PyrdxlP-dep_Trfase"/>
</dbReference>
<dbReference type="InterPro" id="IPR051446">
    <property type="entry name" value="HTH_trans_reg/aminotransferase"/>
</dbReference>
<dbReference type="PRINTS" id="PR00035">
    <property type="entry name" value="HTHGNTR"/>
</dbReference>
<evidence type="ECO:0000256" key="5">
    <source>
        <dbReference type="ARBA" id="ARBA00023163"/>
    </source>
</evidence>
<dbReference type="InterPro" id="IPR000524">
    <property type="entry name" value="Tscrpt_reg_HTH_GntR"/>
</dbReference>
<keyword evidence="7" id="KW-0808">Transferase</keyword>
<dbReference type="Gene3D" id="3.40.640.10">
    <property type="entry name" value="Type I PLP-dependent aspartate aminotransferase-like (Major domain)"/>
    <property type="match status" value="1"/>
</dbReference>
<dbReference type="Pfam" id="PF00155">
    <property type="entry name" value="Aminotran_1_2"/>
    <property type="match status" value="1"/>
</dbReference>
<dbReference type="EMBL" id="WOSY01000004">
    <property type="protein sequence ID" value="NHN88078.1"/>
    <property type="molecule type" value="Genomic_DNA"/>
</dbReference>
<keyword evidence="7" id="KW-0032">Aminotransferase</keyword>
<keyword evidence="8" id="KW-1185">Reference proteome</keyword>
<reference evidence="7 8" key="1">
    <citation type="journal article" date="2020" name="Int. J. Syst. Evol. Microbiol.">
        <title>Novel acetic acid bacteria from cider fermentations: Acetobacter conturbans sp. nov. and Acetobacter fallax sp. nov.</title>
        <authorList>
            <person name="Sombolestani A.S."/>
            <person name="Cleenwerck I."/>
            <person name="Cnockaert M."/>
            <person name="Borremans W."/>
            <person name="Wieme A.D."/>
            <person name="De Vuyst L."/>
            <person name="Vandamme P."/>
        </authorList>
    </citation>
    <scope>NUCLEOTIDE SEQUENCE [LARGE SCALE GENOMIC DNA]</scope>
    <source>
        <strain evidence="7 8">LMG 1627</strain>
    </source>
</reference>
<comment type="similarity">
    <text evidence="1">In the C-terminal section; belongs to the class-I pyridoxal-phosphate-dependent aminotransferase family.</text>
</comment>
<evidence type="ECO:0000256" key="2">
    <source>
        <dbReference type="ARBA" id="ARBA00022898"/>
    </source>
</evidence>
<name>A0ABX0K047_9PROT</name>
<keyword evidence="4" id="KW-0238">DNA-binding</keyword>
<sequence length="501" mass="54735">MMLPSRLIFLVGRGSTGPERDPVQDNMTRPVFLPAFIRPDPASLDALPVRIYRNLLAAIRAGSISAGMKLPSSRKAAETLGVSRSTVNTAYDLLRAEGVLRMRPGTAAEIIVPKIVEAGKELLPERRISERGCLLSEDVRAGSYAVATGTMGPGVPDEALFPSDEWGRILRRVTRQRHGSLAAYENPFGISALREVVAERLYADRGVHVSPEQILITTGTQASLTLIAQVMTDPGDTAALEDPAHLGARTAFLGAGLKLAPVPVDEDGIVPAFIPDDARVVYVTPSNQYPLGSRLSFSRRMQILEQARRTGALILEDDYDSEFLWRGREIAAMAAYARGGEVIYLGSAAKTLLPALRIGWMAVPRPLVKPLRAALRNFGMMANLHTQLALAEMMRSGLYRAQLRRIAKTYEMRGNALFQALACRETVEVRQPDGGVQLAVRFRKSGFESRVMTELGQKGFRPARLSALCLAEKMEGLVMGFADATEESVNRFCSTLDEILC</sequence>
<dbReference type="PROSITE" id="PS50949">
    <property type="entry name" value="HTH_GNTR"/>
    <property type="match status" value="1"/>
</dbReference>
<dbReference type="SUPFAM" id="SSF53383">
    <property type="entry name" value="PLP-dependent transferases"/>
    <property type="match status" value="1"/>
</dbReference>
<dbReference type="Pfam" id="PF00392">
    <property type="entry name" value="GntR"/>
    <property type="match status" value="1"/>
</dbReference>
<dbReference type="InterPro" id="IPR036390">
    <property type="entry name" value="WH_DNA-bd_sf"/>
</dbReference>
<dbReference type="Gene3D" id="1.10.10.10">
    <property type="entry name" value="Winged helix-like DNA-binding domain superfamily/Winged helix DNA-binding domain"/>
    <property type="match status" value="1"/>
</dbReference>
<dbReference type="InterPro" id="IPR036388">
    <property type="entry name" value="WH-like_DNA-bd_sf"/>
</dbReference>
<organism evidence="7 8">
    <name type="scientific">Acetobacter conturbans</name>
    <dbReference type="NCBI Taxonomy" id="1737472"/>
    <lineage>
        <taxon>Bacteria</taxon>
        <taxon>Pseudomonadati</taxon>
        <taxon>Pseudomonadota</taxon>
        <taxon>Alphaproteobacteria</taxon>
        <taxon>Acetobacterales</taxon>
        <taxon>Acetobacteraceae</taxon>
        <taxon>Acetobacter</taxon>
    </lineage>
</organism>
<dbReference type="GO" id="GO:0008483">
    <property type="term" value="F:transaminase activity"/>
    <property type="evidence" value="ECO:0007669"/>
    <property type="project" value="UniProtKB-KW"/>
</dbReference>
<dbReference type="SMART" id="SM00345">
    <property type="entry name" value="HTH_GNTR"/>
    <property type="match status" value="1"/>
</dbReference>
<dbReference type="CDD" id="cd00609">
    <property type="entry name" value="AAT_like"/>
    <property type="match status" value="1"/>
</dbReference>
<proteinExistence type="inferred from homology"/>
<evidence type="ECO:0000313" key="8">
    <source>
        <dbReference type="Proteomes" id="UP000631653"/>
    </source>
</evidence>
<keyword evidence="5" id="KW-0804">Transcription</keyword>
<accession>A0ABX0K047</accession>
<dbReference type="Proteomes" id="UP000631653">
    <property type="component" value="Unassembled WGS sequence"/>
</dbReference>
<gene>
    <name evidence="7" type="ORF">GOB81_05470</name>
</gene>
<keyword evidence="2" id="KW-0663">Pyridoxal phosphate</keyword>
<dbReference type="PANTHER" id="PTHR46577:SF1">
    <property type="entry name" value="HTH-TYPE TRANSCRIPTIONAL REGULATORY PROTEIN GABR"/>
    <property type="match status" value="1"/>
</dbReference>
<dbReference type="PANTHER" id="PTHR46577">
    <property type="entry name" value="HTH-TYPE TRANSCRIPTIONAL REGULATORY PROTEIN GABR"/>
    <property type="match status" value="1"/>
</dbReference>
<evidence type="ECO:0000256" key="4">
    <source>
        <dbReference type="ARBA" id="ARBA00023125"/>
    </source>
</evidence>
<feature type="domain" description="HTH gntR-type" evidence="6">
    <location>
        <begin position="45"/>
        <end position="114"/>
    </location>
</feature>
<dbReference type="CDD" id="cd07377">
    <property type="entry name" value="WHTH_GntR"/>
    <property type="match status" value="1"/>
</dbReference>
<protein>
    <submittedName>
        <fullName evidence="7">Aminotransferase class I/II-fold pyridoxal phosphate-dependent enzyme</fullName>
    </submittedName>
</protein>